<comment type="caution">
    <text evidence="2">The sequence shown here is derived from an EMBL/GenBank/DDBJ whole genome shotgun (WGS) entry which is preliminary data.</text>
</comment>
<reference evidence="2 3" key="1">
    <citation type="journal article" date="2019" name="Int. J. Syst. Evol. Microbiol.">
        <title>The Global Catalogue of Microorganisms (GCM) 10K type strain sequencing project: providing services to taxonomists for standard genome sequencing and annotation.</title>
        <authorList>
            <consortium name="The Broad Institute Genomics Platform"/>
            <consortium name="The Broad Institute Genome Sequencing Center for Infectious Disease"/>
            <person name="Wu L."/>
            <person name="Ma J."/>
        </authorList>
    </citation>
    <scope>NUCLEOTIDE SEQUENCE [LARGE SCALE GENOMIC DNA]</scope>
    <source>
        <strain evidence="2 3">JCM 15900</strain>
    </source>
</reference>
<feature type="region of interest" description="Disordered" evidence="1">
    <location>
        <begin position="169"/>
        <end position="195"/>
    </location>
</feature>
<protein>
    <recommendedName>
        <fullName evidence="4">Peptide chain release factor 1</fullName>
    </recommendedName>
</protein>
<keyword evidence="3" id="KW-1185">Reference proteome</keyword>
<evidence type="ECO:0000313" key="3">
    <source>
        <dbReference type="Proteomes" id="UP001500984"/>
    </source>
</evidence>
<organism evidence="2 3">
    <name type="scientific">Brevibacterium salitolerans</name>
    <dbReference type="NCBI Taxonomy" id="1403566"/>
    <lineage>
        <taxon>Bacteria</taxon>
        <taxon>Bacillati</taxon>
        <taxon>Actinomycetota</taxon>
        <taxon>Actinomycetes</taxon>
        <taxon>Micrococcales</taxon>
        <taxon>Brevibacteriaceae</taxon>
        <taxon>Brevibacterium</taxon>
    </lineage>
</organism>
<evidence type="ECO:0008006" key="4">
    <source>
        <dbReference type="Google" id="ProtNLM"/>
    </source>
</evidence>
<feature type="compositionally biased region" description="Basic and acidic residues" evidence="1">
    <location>
        <begin position="178"/>
        <end position="187"/>
    </location>
</feature>
<dbReference type="RefSeq" id="WP_291792536.1">
    <property type="nucleotide sequence ID" value="NZ_BAAAPZ010000002.1"/>
</dbReference>
<dbReference type="Proteomes" id="UP001500984">
    <property type="component" value="Unassembled WGS sequence"/>
</dbReference>
<dbReference type="Pfam" id="PF18855">
    <property type="entry name" value="baeRF_family11"/>
    <property type="match status" value="1"/>
</dbReference>
<evidence type="ECO:0000313" key="2">
    <source>
        <dbReference type="EMBL" id="GAA2087717.1"/>
    </source>
</evidence>
<gene>
    <name evidence="2" type="ORF">GCM10009823_02280</name>
</gene>
<proteinExistence type="predicted"/>
<evidence type="ECO:0000256" key="1">
    <source>
        <dbReference type="SAM" id="MobiDB-lite"/>
    </source>
</evidence>
<dbReference type="EMBL" id="BAAAPZ010000002">
    <property type="protein sequence ID" value="GAA2087717.1"/>
    <property type="molecule type" value="Genomic_DNA"/>
</dbReference>
<name>A0ABN2WBG5_9MICO</name>
<accession>A0ABN2WBG5</accession>
<sequence>MSIDIPTRQDLAELTQHRDPASVTLYLSAAEWGSRAVAHATEAAHLALRTAAGAAIAELETGGLPKEDREKLSAHVKDLEQDRDFWGTGARSIAVFVSPEGLRAFRLMNELASGHFTGDRFDVGPMVRAVTFDHTGYVLALTEGNVRLLHLDSSASCRRVELADLPEDASDALTRAPQEGKFDRQRADGTLGPKPEQKRYASLVQKAVLAAIRDADAPLLLAAANDLDPAYRDVNTHPRLLEESITANPASLTDEDLEVRARQILDRHYTQRIADWVEHFGNQRAAGRASSQLSDVARAAAEGRVAELLFDIEAAQEGTIDEYGVVTLVDEPGPEAYRVVDEVAAQVLRTGGRVRGVRAGDMPDEGWVAAVLRG</sequence>
<dbReference type="InterPro" id="IPR041638">
    <property type="entry name" value="BaeRF_family11"/>
</dbReference>